<organism evidence="1 2">
    <name type="scientific">Rotaria socialis</name>
    <dbReference type="NCBI Taxonomy" id="392032"/>
    <lineage>
        <taxon>Eukaryota</taxon>
        <taxon>Metazoa</taxon>
        <taxon>Spiralia</taxon>
        <taxon>Gnathifera</taxon>
        <taxon>Rotifera</taxon>
        <taxon>Eurotatoria</taxon>
        <taxon>Bdelloidea</taxon>
        <taxon>Philodinida</taxon>
        <taxon>Philodinidae</taxon>
        <taxon>Rotaria</taxon>
    </lineage>
</organism>
<gene>
    <name evidence="1" type="ORF">QYT958_LOCUS19156</name>
</gene>
<feature type="non-terminal residue" evidence="1">
    <location>
        <position position="1"/>
    </location>
</feature>
<dbReference type="Proteomes" id="UP000663848">
    <property type="component" value="Unassembled WGS sequence"/>
</dbReference>
<accession>A0A821JNH8</accession>
<sequence>RALPGIVKVPQSRPVATVKPRQTHRPLITSLPLNQRQPQARITASVIVPTLALDSEPKMTWATPVLHKVTQATSYRLSVASKQHTTMNDLKKVDRCASTSLPDLQLDCTRAKTFIQS</sequence>
<proteinExistence type="predicted"/>
<comment type="caution">
    <text evidence="1">The sequence shown here is derived from an EMBL/GenBank/DDBJ whole genome shotgun (WGS) entry which is preliminary data.</text>
</comment>
<dbReference type="EMBL" id="CAJOBR010003121">
    <property type="protein sequence ID" value="CAF4724143.1"/>
    <property type="molecule type" value="Genomic_DNA"/>
</dbReference>
<protein>
    <submittedName>
        <fullName evidence="1">Uncharacterized protein</fullName>
    </submittedName>
</protein>
<dbReference type="AlphaFoldDB" id="A0A821JNH8"/>
<name>A0A821JNH8_9BILA</name>
<evidence type="ECO:0000313" key="1">
    <source>
        <dbReference type="EMBL" id="CAF4724143.1"/>
    </source>
</evidence>
<evidence type="ECO:0000313" key="2">
    <source>
        <dbReference type="Proteomes" id="UP000663848"/>
    </source>
</evidence>
<reference evidence="1" key="1">
    <citation type="submission" date="2021-02" db="EMBL/GenBank/DDBJ databases">
        <authorList>
            <person name="Nowell W R."/>
        </authorList>
    </citation>
    <scope>NUCLEOTIDE SEQUENCE</scope>
</reference>